<proteinExistence type="predicted"/>
<feature type="chain" id="PRO_5002774597" description="Lipoprotein" evidence="1">
    <location>
        <begin position="19"/>
        <end position="132"/>
    </location>
</feature>
<dbReference type="OrthoDB" id="203138at2"/>
<reference evidence="2 3" key="1">
    <citation type="journal article" date="2011" name="J. Bacteriol.">
        <title>Genome sequence of the verrucomicrobium Opitutus terrae PB90-1, an abundant inhabitant of rice paddy soil ecosystems.</title>
        <authorList>
            <person name="van Passel M.W."/>
            <person name="Kant R."/>
            <person name="Palva A."/>
            <person name="Copeland A."/>
            <person name="Lucas S."/>
            <person name="Lapidus A."/>
            <person name="Glavina del Rio T."/>
            <person name="Pitluck S."/>
            <person name="Goltsman E."/>
            <person name="Clum A."/>
            <person name="Sun H."/>
            <person name="Schmutz J."/>
            <person name="Larimer F.W."/>
            <person name="Land M.L."/>
            <person name="Hauser L."/>
            <person name="Kyrpides N."/>
            <person name="Mikhailova N."/>
            <person name="Richardson P.P."/>
            <person name="Janssen P.H."/>
            <person name="de Vos W.M."/>
            <person name="Smidt H."/>
        </authorList>
    </citation>
    <scope>NUCLEOTIDE SEQUENCE [LARGE SCALE GENOMIC DNA]</scope>
    <source>
        <strain evidence="3">DSM 11246 / JCM 15787 / PB90-1</strain>
    </source>
</reference>
<dbReference type="STRING" id="452637.Oter_2970"/>
<evidence type="ECO:0000313" key="2">
    <source>
        <dbReference type="EMBL" id="ACB76251.1"/>
    </source>
</evidence>
<dbReference type="EMBL" id="CP001032">
    <property type="protein sequence ID" value="ACB76251.1"/>
    <property type="molecule type" value="Genomic_DNA"/>
</dbReference>
<dbReference type="PROSITE" id="PS51257">
    <property type="entry name" value="PROKAR_LIPOPROTEIN"/>
    <property type="match status" value="1"/>
</dbReference>
<evidence type="ECO:0000313" key="3">
    <source>
        <dbReference type="Proteomes" id="UP000007013"/>
    </source>
</evidence>
<name>B1ZYA5_OPITP</name>
<dbReference type="RefSeq" id="WP_012375786.1">
    <property type="nucleotide sequence ID" value="NC_010571.1"/>
</dbReference>
<evidence type="ECO:0000256" key="1">
    <source>
        <dbReference type="SAM" id="SignalP"/>
    </source>
</evidence>
<accession>B1ZYA5</accession>
<keyword evidence="3" id="KW-1185">Reference proteome</keyword>
<dbReference type="AlphaFoldDB" id="B1ZYA5"/>
<sequence length="132" mass="14428">MRTMAGLLILLLGGCATAVRPPPEVAHIQLTKEASPRLDVHTIQLGRDERGVYVAGSVHRRWGTDIADAVHLDVTVYGRDGAVLGSESARFETVPVRRGHAAVGVSQYRVYVSVDPQEIRRIDVRADEQPHA</sequence>
<evidence type="ECO:0008006" key="4">
    <source>
        <dbReference type="Google" id="ProtNLM"/>
    </source>
</evidence>
<dbReference type="HOGENOM" id="CLU_1914940_0_0_0"/>
<feature type="signal peptide" evidence="1">
    <location>
        <begin position="1"/>
        <end position="18"/>
    </location>
</feature>
<dbReference type="Proteomes" id="UP000007013">
    <property type="component" value="Chromosome"/>
</dbReference>
<protein>
    <recommendedName>
        <fullName evidence="4">Lipoprotein</fullName>
    </recommendedName>
</protein>
<gene>
    <name evidence="2" type="ordered locus">Oter_2970</name>
</gene>
<keyword evidence="1" id="KW-0732">Signal</keyword>
<dbReference type="KEGG" id="ote:Oter_2970"/>
<organism evidence="2 3">
    <name type="scientific">Opitutus terrae (strain DSM 11246 / JCM 15787 / PB90-1)</name>
    <dbReference type="NCBI Taxonomy" id="452637"/>
    <lineage>
        <taxon>Bacteria</taxon>
        <taxon>Pseudomonadati</taxon>
        <taxon>Verrucomicrobiota</taxon>
        <taxon>Opitutia</taxon>
        <taxon>Opitutales</taxon>
        <taxon>Opitutaceae</taxon>
        <taxon>Opitutus</taxon>
    </lineage>
</organism>